<keyword evidence="4" id="KW-0539">Nucleus</keyword>
<feature type="region of interest" description="Disordered" evidence="5">
    <location>
        <begin position="158"/>
        <end position="178"/>
    </location>
</feature>
<sequence>MSLQTVRRPFAVDDYTPLSQHQQQTPESFFDGKPVLFYHATGAKAWIPKSQRDKLPFFPTDLSSEPTAPENSAVTDQAEESVEQKVDIFVNSRDLSLFSPSAERGVSIPYQQITIHAIKKLHSSDNSVAFPAVYLQLDLADGGADDDDFDTVELTLIPPAPAPATDASSTTPDDGDARSAEATRLFEAISECSNLNPDPVQDGEDEDDAGDAQILFEGDYEPIEGLPGAFVGSGNGGLPPPMPGSGGWITAENVHEYFDEEGNWIGGDGDEEEAVRGELGEGAGAVHPREEDGQDGEGKGVNGTGEEVEVKRPRRE</sequence>
<dbReference type="InterPro" id="IPR011993">
    <property type="entry name" value="PH-like_dom_sf"/>
</dbReference>
<reference evidence="6 7" key="1">
    <citation type="journal article" date="2024" name="Commun. Biol.">
        <title>Comparative genomic analysis of thermophilic fungi reveals convergent evolutionary adaptations and gene losses.</title>
        <authorList>
            <person name="Steindorff A.S."/>
            <person name="Aguilar-Pontes M.V."/>
            <person name="Robinson A.J."/>
            <person name="Andreopoulos B."/>
            <person name="LaButti K."/>
            <person name="Kuo A."/>
            <person name="Mondo S."/>
            <person name="Riley R."/>
            <person name="Otillar R."/>
            <person name="Haridas S."/>
            <person name="Lipzen A."/>
            <person name="Grimwood J."/>
            <person name="Schmutz J."/>
            <person name="Clum A."/>
            <person name="Reid I.D."/>
            <person name="Moisan M.C."/>
            <person name="Butler G."/>
            <person name="Nguyen T.T.M."/>
            <person name="Dewar K."/>
            <person name="Conant G."/>
            <person name="Drula E."/>
            <person name="Henrissat B."/>
            <person name="Hansel C."/>
            <person name="Singer S."/>
            <person name="Hutchinson M.I."/>
            <person name="de Vries R.P."/>
            <person name="Natvig D.O."/>
            <person name="Powell A.J."/>
            <person name="Tsang A."/>
            <person name="Grigoriev I.V."/>
        </authorList>
    </citation>
    <scope>NUCLEOTIDE SEQUENCE [LARGE SCALE GENOMIC DNA]</scope>
    <source>
        <strain evidence="6 7">CBS 620.91</strain>
    </source>
</reference>
<dbReference type="PANTHER" id="PTHR21399">
    <property type="entry name" value="CHLORIDE CONDUCTANCE REGULATORY PROTEIN ICLN"/>
    <property type="match status" value="1"/>
</dbReference>
<evidence type="ECO:0008006" key="8">
    <source>
        <dbReference type="Google" id="ProtNLM"/>
    </source>
</evidence>
<comment type="caution">
    <text evidence="6">The sequence shown here is derived from an EMBL/GenBank/DDBJ whole genome shotgun (WGS) entry which is preliminary data.</text>
</comment>
<dbReference type="Pfam" id="PF03517">
    <property type="entry name" value="Voldacs"/>
    <property type="match status" value="1"/>
</dbReference>
<dbReference type="Gene3D" id="2.30.29.30">
    <property type="entry name" value="Pleckstrin-homology domain (PH domain)/Phosphotyrosine-binding domain (PTB)"/>
    <property type="match status" value="1"/>
</dbReference>
<comment type="subcellular location">
    <subcellularLocation>
        <location evidence="2">Cytoplasm</location>
    </subcellularLocation>
    <subcellularLocation>
        <location evidence="1">Nucleus</location>
    </subcellularLocation>
</comment>
<proteinExistence type="predicted"/>
<evidence type="ECO:0000256" key="1">
    <source>
        <dbReference type="ARBA" id="ARBA00004123"/>
    </source>
</evidence>
<keyword evidence="7" id="KW-1185">Reference proteome</keyword>
<dbReference type="InterPro" id="IPR039924">
    <property type="entry name" value="ICln/Lot5/Saf5"/>
</dbReference>
<dbReference type="EMBL" id="JAZGSY010000442">
    <property type="protein sequence ID" value="KAL1836239.1"/>
    <property type="molecule type" value="Genomic_DNA"/>
</dbReference>
<evidence type="ECO:0000256" key="2">
    <source>
        <dbReference type="ARBA" id="ARBA00004496"/>
    </source>
</evidence>
<evidence type="ECO:0000256" key="3">
    <source>
        <dbReference type="ARBA" id="ARBA00022490"/>
    </source>
</evidence>
<dbReference type="Proteomes" id="UP001583172">
    <property type="component" value="Unassembled WGS sequence"/>
</dbReference>
<name>A0ABR3V386_HUMIN</name>
<evidence type="ECO:0000256" key="5">
    <source>
        <dbReference type="SAM" id="MobiDB-lite"/>
    </source>
</evidence>
<dbReference type="PANTHER" id="PTHR21399:SF0">
    <property type="entry name" value="METHYLOSOME SUBUNIT PICLN"/>
    <property type="match status" value="1"/>
</dbReference>
<feature type="compositionally biased region" description="Low complexity" evidence="5">
    <location>
        <begin position="163"/>
        <end position="172"/>
    </location>
</feature>
<evidence type="ECO:0000313" key="6">
    <source>
        <dbReference type="EMBL" id="KAL1836239.1"/>
    </source>
</evidence>
<gene>
    <name evidence="6" type="ORF">VTJ49DRAFT_5401</name>
</gene>
<accession>A0ABR3V386</accession>
<evidence type="ECO:0000313" key="7">
    <source>
        <dbReference type="Proteomes" id="UP001583172"/>
    </source>
</evidence>
<organism evidence="6 7">
    <name type="scientific">Humicola insolens</name>
    <name type="common">Soft-rot fungus</name>
    <dbReference type="NCBI Taxonomy" id="85995"/>
    <lineage>
        <taxon>Eukaryota</taxon>
        <taxon>Fungi</taxon>
        <taxon>Dikarya</taxon>
        <taxon>Ascomycota</taxon>
        <taxon>Pezizomycotina</taxon>
        <taxon>Sordariomycetes</taxon>
        <taxon>Sordariomycetidae</taxon>
        <taxon>Sordariales</taxon>
        <taxon>Chaetomiaceae</taxon>
        <taxon>Mycothermus</taxon>
    </lineage>
</organism>
<feature type="region of interest" description="Disordered" evidence="5">
    <location>
        <begin position="223"/>
        <end position="316"/>
    </location>
</feature>
<feature type="compositionally biased region" description="Acidic residues" evidence="5">
    <location>
        <begin position="258"/>
        <end position="273"/>
    </location>
</feature>
<keyword evidence="3" id="KW-0963">Cytoplasm</keyword>
<evidence type="ECO:0000256" key="4">
    <source>
        <dbReference type="ARBA" id="ARBA00023242"/>
    </source>
</evidence>
<protein>
    <recommendedName>
        <fullName evidence="8">Protein LOT5</fullName>
    </recommendedName>
</protein>